<evidence type="ECO:0000256" key="3">
    <source>
        <dbReference type="ARBA" id="ARBA00022722"/>
    </source>
</evidence>
<gene>
    <name evidence="7" type="ORF">SAMN04487908_10240</name>
</gene>
<evidence type="ECO:0000256" key="2">
    <source>
        <dbReference type="ARBA" id="ARBA00022649"/>
    </source>
</evidence>
<dbReference type="RefSeq" id="WP_073214178.1">
    <property type="nucleotide sequence ID" value="NZ_FNNS01000004.1"/>
</dbReference>
<dbReference type="GO" id="GO:0004519">
    <property type="term" value="F:endonuclease activity"/>
    <property type="evidence" value="ECO:0007669"/>
    <property type="project" value="UniProtKB-KW"/>
</dbReference>
<dbReference type="NCBIfam" id="TIGR02116">
    <property type="entry name" value="toxin_Txe_YoeB"/>
    <property type="match status" value="1"/>
</dbReference>
<dbReference type="SUPFAM" id="SSF143011">
    <property type="entry name" value="RelE-like"/>
    <property type="match status" value="1"/>
</dbReference>
<dbReference type="OrthoDB" id="9801102at2"/>
<evidence type="ECO:0000256" key="6">
    <source>
        <dbReference type="ARBA" id="ARBA00030388"/>
    </source>
</evidence>
<dbReference type="AlphaFoldDB" id="A0A1M6AW18"/>
<dbReference type="GO" id="GO:0016787">
    <property type="term" value="F:hydrolase activity"/>
    <property type="evidence" value="ECO:0007669"/>
    <property type="project" value="UniProtKB-KW"/>
</dbReference>
<dbReference type="EMBL" id="FQYV01000002">
    <property type="protein sequence ID" value="SHI40637.1"/>
    <property type="molecule type" value="Genomic_DNA"/>
</dbReference>
<evidence type="ECO:0000256" key="1">
    <source>
        <dbReference type="ARBA" id="ARBA00008172"/>
    </source>
</evidence>
<dbReference type="PANTHER" id="PTHR38039">
    <property type="entry name" value="TOXIN YOEB"/>
    <property type="match status" value="1"/>
</dbReference>
<keyword evidence="8" id="KW-1185">Reference proteome</keyword>
<proteinExistence type="inferred from homology"/>
<evidence type="ECO:0000256" key="4">
    <source>
        <dbReference type="ARBA" id="ARBA00022759"/>
    </source>
</evidence>
<dbReference type="InterPro" id="IPR009614">
    <property type="entry name" value="YoeB_toxin"/>
</dbReference>
<dbReference type="Proteomes" id="UP000184172">
    <property type="component" value="Unassembled WGS sequence"/>
</dbReference>
<accession>A0A1M6AW18</accession>
<name>A0A1M6AW18_9FLAO</name>
<dbReference type="Gene3D" id="3.30.2310.20">
    <property type="entry name" value="RelE-like"/>
    <property type="match status" value="1"/>
</dbReference>
<comment type="similarity">
    <text evidence="1">Belongs to the YoeB family.</text>
</comment>
<evidence type="ECO:0000313" key="8">
    <source>
        <dbReference type="Proteomes" id="UP000184172"/>
    </source>
</evidence>
<keyword evidence="3" id="KW-0540">Nuclease</keyword>
<keyword evidence="2" id="KW-1277">Toxin-antitoxin system</keyword>
<keyword evidence="5" id="KW-0378">Hydrolase</keyword>
<dbReference type="Pfam" id="PF06769">
    <property type="entry name" value="YoeB_toxin"/>
    <property type="match status" value="1"/>
</dbReference>
<dbReference type="STRING" id="797419.SAMN05216556_10443"/>
<dbReference type="GO" id="GO:0045892">
    <property type="term" value="P:negative regulation of DNA-templated transcription"/>
    <property type="evidence" value="ECO:0007669"/>
    <property type="project" value="TreeGrafter"/>
</dbReference>
<dbReference type="GO" id="GO:0006401">
    <property type="term" value="P:RNA catabolic process"/>
    <property type="evidence" value="ECO:0007669"/>
    <property type="project" value="InterPro"/>
</dbReference>
<evidence type="ECO:0000256" key="5">
    <source>
        <dbReference type="ARBA" id="ARBA00022801"/>
    </source>
</evidence>
<sequence>MEYVLVFTEQAKKDIAFHKKSGNKSIINKIYQLLNDTIDHPFAGLGKPEQLKHNLSGFWSRRINREHRIIYNVIENSIIIHSLKGHY</sequence>
<dbReference type="InterPro" id="IPR035093">
    <property type="entry name" value="RelE/ParE_toxin_dom_sf"/>
</dbReference>
<organism evidence="7 8">
    <name type="scientific">Aequorivita viscosa</name>
    <dbReference type="NCBI Taxonomy" id="797419"/>
    <lineage>
        <taxon>Bacteria</taxon>
        <taxon>Pseudomonadati</taxon>
        <taxon>Bacteroidota</taxon>
        <taxon>Flavobacteriia</taxon>
        <taxon>Flavobacteriales</taxon>
        <taxon>Flavobacteriaceae</taxon>
        <taxon>Aequorivita</taxon>
    </lineage>
</organism>
<dbReference type="PANTHER" id="PTHR38039:SF1">
    <property type="entry name" value="TOXIN YOEB"/>
    <property type="match status" value="1"/>
</dbReference>
<evidence type="ECO:0000313" key="7">
    <source>
        <dbReference type="EMBL" id="SHI40637.1"/>
    </source>
</evidence>
<keyword evidence="4" id="KW-0255">Endonuclease</keyword>
<protein>
    <recommendedName>
        <fullName evidence="6">Putative mRNA interferase YoeB</fullName>
    </recommendedName>
</protein>
<reference evidence="8" key="1">
    <citation type="submission" date="2016-11" db="EMBL/GenBank/DDBJ databases">
        <authorList>
            <person name="Varghese N."/>
            <person name="Submissions S."/>
        </authorList>
    </citation>
    <scope>NUCLEOTIDE SEQUENCE [LARGE SCALE GENOMIC DNA]</scope>
    <source>
        <strain evidence="8">DSM 26349</strain>
    </source>
</reference>